<dbReference type="EMBL" id="AUZM01000138">
    <property type="protein sequence ID" value="ERT03991.1"/>
    <property type="molecule type" value="Genomic_DNA"/>
</dbReference>
<evidence type="ECO:0000313" key="5">
    <source>
        <dbReference type="Proteomes" id="UP000017127"/>
    </source>
</evidence>
<dbReference type="EMBL" id="AUZM01000175">
    <property type="protein sequence ID" value="ERT03864.1"/>
    <property type="molecule type" value="Genomic_DNA"/>
</dbReference>
<protein>
    <submittedName>
        <fullName evidence="2">Uncharacterized protein</fullName>
    </submittedName>
</protein>
<evidence type="ECO:0000313" key="2">
    <source>
        <dbReference type="EMBL" id="ERT03864.1"/>
    </source>
</evidence>
<evidence type="ECO:0000313" key="3">
    <source>
        <dbReference type="EMBL" id="ERT03991.1"/>
    </source>
</evidence>
<name>U7Q7P5_9CYAN</name>
<accession>U7Q7P5</accession>
<keyword evidence="1" id="KW-0472">Membrane</keyword>
<sequence length="51" mass="5245">MGLSKARSNRLNTDMAITQTAIFAGIALTGIAGGGYLADCDFNVLATLIRG</sequence>
<evidence type="ECO:0000313" key="4">
    <source>
        <dbReference type="EMBL" id="ERT04363.1"/>
    </source>
</evidence>
<reference evidence="2 5" key="1">
    <citation type="journal article" date="2013" name="Front. Microbiol.">
        <title>Comparative genomic analyses of the cyanobacterium, Lyngbya aestuarii BL J, a powerful hydrogen producer.</title>
        <authorList>
            <person name="Kothari A."/>
            <person name="Vaughn M."/>
            <person name="Garcia-Pichel F."/>
        </authorList>
    </citation>
    <scope>NUCLEOTIDE SEQUENCE [LARGE SCALE GENOMIC DNA]</scope>
    <source>
        <strain evidence="2 5">BL J</strain>
    </source>
</reference>
<dbReference type="EMBL" id="AUZM01000102">
    <property type="protein sequence ID" value="ERT04363.1"/>
    <property type="molecule type" value="Genomic_DNA"/>
</dbReference>
<proteinExistence type="predicted"/>
<keyword evidence="1" id="KW-0812">Transmembrane</keyword>
<feature type="transmembrane region" description="Helical" evidence="1">
    <location>
        <begin position="21"/>
        <end position="38"/>
    </location>
</feature>
<dbReference type="AlphaFoldDB" id="U7Q7P5"/>
<dbReference type="Proteomes" id="UP000017127">
    <property type="component" value="Unassembled WGS sequence"/>
</dbReference>
<evidence type="ECO:0000256" key="1">
    <source>
        <dbReference type="SAM" id="Phobius"/>
    </source>
</evidence>
<keyword evidence="1" id="KW-1133">Transmembrane helix</keyword>
<organism evidence="2 5">
    <name type="scientific">Lyngbya aestuarii BL J</name>
    <dbReference type="NCBI Taxonomy" id="1348334"/>
    <lineage>
        <taxon>Bacteria</taxon>
        <taxon>Bacillati</taxon>
        <taxon>Cyanobacteriota</taxon>
        <taxon>Cyanophyceae</taxon>
        <taxon>Oscillatoriophycideae</taxon>
        <taxon>Oscillatoriales</taxon>
        <taxon>Microcoleaceae</taxon>
        <taxon>Lyngbya</taxon>
    </lineage>
</organism>
<gene>
    <name evidence="4" type="ORF">M595_5682</name>
    <name evidence="3" type="ORF">M595_6069</name>
    <name evidence="2" type="ORF">M595_6195</name>
</gene>
<comment type="caution">
    <text evidence="2">The sequence shown here is derived from an EMBL/GenBank/DDBJ whole genome shotgun (WGS) entry which is preliminary data.</text>
</comment>
<keyword evidence="5" id="KW-1185">Reference proteome</keyword>